<protein>
    <submittedName>
        <fullName evidence="1">Uncharacterized protein</fullName>
    </submittedName>
</protein>
<comment type="caution">
    <text evidence="1">The sequence shown here is derived from an EMBL/GenBank/DDBJ whole genome shotgun (WGS) entry which is preliminary data.</text>
</comment>
<proteinExistence type="predicted"/>
<sequence>MRVAGSQGQRQHYRSLCISCRINWPPCLSDDLHYVRRARKDAAVNDRLVYGYALGKLSELVFELFIGLEPAREKLSENLHFVVIISPKDFKLKKHQKMWADVQKSLIGKTKNIGLERAPIDRLTVRNATIAKALASIWSIYEECQIAA</sequence>
<dbReference type="EMBL" id="CABM01000042">
    <property type="protein sequence ID" value="CBH97174.1"/>
    <property type="molecule type" value="Genomic_DNA"/>
</dbReference>
<reference evidence="1" key="1">
    <citation type="submission" date="2009-10" db="EMBL/GenBank/DDBJ databases">
        <title>Diversity of trophic interactions inside an arsenic-rich microbial ecosystem.</title>
        <authorList>
            <person name="Bertin P.N."/>
            <person name="Heinrich-Salmeron A."/>
            <person name="Pelletier E."/>
            <person name="Goulhen-Chollet F."/>
            <person name="Arsene-Ploetze F."/>
            <person name="Gallien S."/>
            <person name="Calteau A."/>
            <person name="Vallenet D."/>
            <person name="Casiot C."/>
            <person name="Chane-Woon-Ming B."/>
            <person name="Giloteaux L."/>
            <person name="Barakat M."/>
            <person name="Bonnefoy V."/>
            <person name="Bruneel O."/>
            <person name="Chandler M."/>
            <person name="Cleiss J."/>
            <person name="Duran R."/>
            <person name="Elbaz-Poulichet F."/>
            <person name="Fonknechten N."/>
            <person name="Lauga B."/>
            <person name="Mornico D."/>
            <person name="Ortet P."/>
            <person name="Schaeffer C."/>
            <person name="Siguier P."/>
            <person name="Alexander Thil Smith A."/>
            <person name="Van Dorsselaer A."/>
            <person name="Weissenbach J."/>
            <person name="Medigue C."/>
            <person name="Le Paslier D."/>
        </authorList>
    </citation>
    <scope>NUCLEOTIDE SEQUENCE</scope>
</reference>
<gene>
    <name evidence="1" type="ORF">CARN2_2646</name>
</gene>
<dbReference type="AlphaFoldDB" id="E6PQG9"/>
<evidence type="ECO:0000313" key="1">
    <source>
        <dbReference type="EMBL" id="CBH97174.1"/>
    </source>
</evidence>
<name>E6PQG9_9ZZZZ</name>
<organism evidence="1">
    <name type="scientific">mine drainage metagenome</name>
    <dbReference type="NCBI Taxonomy" id="410659"/>
    <lineage>
        <taxon>unclassified sequences</taxon>
        <taxon>metagenomes</taxon>
        <taxon>ecological metagenomes</taxon>
    </lineage>
</organism>
<accession>E6PQG9</accession>